<sequence length="234" mass="26786">MDDLVKKKIVAIIPARGGSKRIPHKNIIDFDGKPLIAWTIEAALKSGLFDKVVVSTDSEKIAKVSIEHGAEVPFLRDQHADDHSPVSEGTLSTIRQLEENGLYFDEVIQLFAVCPLRNEQDIIEAYSNFKENDLKLQISCYKYTWMNPWWAVKLDKSGKPEWIFDTVKERSQDQPELYSPTGAIWIANVKKLKSEGTFYGSGHRFHPIDWKRAVDIDNFEDLELAQILKKVNQK</sequence>
<keyword evidence="1" id="KW-0808">Transferase</keyword>
<dbReference type="Proteomes" id="UP000271339">
    <property type="component" value="Unassembled WGS sequence"/>
</dbReference>
<organism evidence="1 2">
    <name type="scientific">Ulvibacter antarcticus</name>
    <dbReference type="NCBI Taxonomy" id="442714"/>
    <lineage>
        <taxon>Bacteria</taxon>
        <taxon>Pseudomonadati</taxon>
        <taxon>Bacteroidota</taxon>
        <taxon>Flavobacteriia</taxon>
        <taxon>Flavobacteriales</taxon>
        <taxon>Flavobacteriaceae</taxon>
        <taxon>Ulvibacter</taxon>
    </lineage>
</organism>
<dbReference type="CDD" id="cd02513">
    <property type="entry name" value="CMP-NeuAc_Synthase"/>
    <property type="match status" value="1"/>
</dbReference>
<dbReference type="OrthoDB" id="9805604at2"/>
<dbReference type="InterPro" id="IPR050793">
    <property type="entry name" value="CMP-NeuNAc_synthase"/>
</dbReference>
<accession>A0A3L9Z6F3</accession>
<dbReference type="Gene3D" id="3.90.550.10">
    <property type="entry name" value="Spore Coat Polysaccharide Biosynthesis Protein SpsA, Chain A"/>
    <property type="match status" value="1"/>
</dbReference>
<dbReference type="InterPro" id="IPR029044">
    <property type="entry name" value="Nucleotide-diphossugar_trans"/>
</dbReference>
<comment type="caution">
    <text evidence="1">The sequence shown here is derived from an EMBL/GenBank/DDBJ whole genome shotgun (WGS) entry which is preliminary data.</text>
</comment>
<dbReference type="RefSeq" id="WP_121906008.1">
    <property type="nucleotide sequence ID" value="NZ_REFC01000011.1"/>
</dbReference>
<evidence type="ECO:0000313" key="2">
    <source>
        <dbReference type="Proteomes" id="UP000271339"/>
    </source>
</evidence>
<dbReference type="InterPro" id="IPR003329">
    <property type="entry name" value="Cytidylyl_trans"/>
</dbReference>
<dbReference type="PANTHER" id="PTHR21485">
    <property type="entry name" value="HAD SUPERFAMILY MEMBERS CMAS AND KDSC"/>
    <property type="match status" value="1"/>
</dbReference>
<gene>
    <name evidence="1" type="ORF">BXY75_0404</name>
</gene>
<dbReference type="AlphaFoldDB" id="A0A3L9Z6F3"/>
<keyword evidence="1" id="KW-0548">Nucleotidyltransferase</keyword>
<evidence type="ECO:0000313" key="1">
    <source>
        <dbReference type="EMBL" id="RMA65988.1"/>
    </source>
</evidence>
<dbReference type="GO" id="GO:0008781">
    <property type="term" value="F:N-acylneuraminate cytidylyltransferase activity"/>
    <property type="evidence" value="ECO:0007669"/>
    <property type="project" value="TreeGrafter"/>
</dbReference>
<dbReference type="EMBL" id="REFC01000011">
    <property type="protein sequence ID" value="RMA65988.1"/>
    <property type="molecule type" value="Genomic_DNA"/>
</dbReference>
<protein>
    <submittedName>
        <fullName evidence="1">N-acylneuraminate cytidylyltransferase</fullName>
    </submittedName>
</protein>
<dbReference type="PANTHER" id="PTHR21485:SF6">
    <property type="entry name" value="N-ACYLNEURAMINATE CYTIDYLYLTRANSFERASE-RELATED"/>
    <property type="match status" value="1"/>
</dbReference>
<dbReference type="Pfam" id="PF02348">
    <property type="entry name" value="CTP_transf_3"/>
    <property type="match status" value="1"/>
</dbReference>
<proteinExistence type="predicted"/>
<reference evidence="1 2" key="1">
    <citation type="submission" date="2018-10" db="EMBL/GenBank/DDBJ databases">
        <title>Genomic Encyclopedia of Archaeal and Bacterial Type Strains, Phase II (KMG-II): from individual species to whole genera.</title>
        <authorList>
            <person name="Goeker M."/>
        </authorList>
    </citation>
    <scope>NUCLEOTIDE SEQUENCE [LARGE SCALE GENOMIC DNA]</scope>
    <source>
        <strain evidence="1 2">DSM 23424</strain>
    </source>
</reference>
<keyword evidence="2" id="KW-1185">Reference proteome</keyword>
<dbReference type="SUPFAM" id="SSF53448">
    <property type="entry name" value="Nucleotide-diphospho-sugar transferases"/>
    <property type="match status" value="1"/>
</dbReference>
<name>A0A3L9Z6F3_9FLAO</name>